<comment type="caution">
    <text evidence="3">The sequence shown here is derived from an EMBL/GenBank/DDBJ whole genome shotgun (WGS) entry which is preliminary data.</text>
</comment>
<keyword evidence="2" id="KW-1133">Transmembrane helix</keyword>
<evidence type="ECO:0000313" key="4">
    <source>
        <dbReference type="Proteomes" id="UP001648503"/>
    </source>
</evidence>
<keyword evidence="4" id="KW-1185">Reference proteome</keyword>
<evidence type="ECO:0000256" key="1">
    <source>
        <dbReference type="SAM" id="MobiDB-lite"/>
    </source>
</evidence>
<feature type="region of interest" description="Disordered" evidence="1">
    <location>
        <begin position="1"/>
        <end position="49"/>
    </location>
</feature>
<protein>
    <submittedName>
        <fullName evidence="3">Uncharacterized protein</fullName>
    </submittedName>
</protein>
<organism evidence="3 4">
    <name type="scientific">Batrachochytrium salamandrivorans</name>
    <dbReference type="NCBI Taxonomy" id="1357716"/>
    <lineage>
        <taxon>Eukaryota</taxon>
        <taxon>Fungi</taxon>
        <taxon>Fungi incertae sedis</taxon>
        <taxon>Chytridiomycota</taxon>
        <taxon>Chytridiomycota incertae sedis</taxon>
        <taxon>Chytridiomycetes</taxon>
        <taxon>Rhizophydiales</taxon>
        <taxon>Rhizophydiales incertae sedis</taxon>
        <taxon>Batrachochytrium</taxon>
    </lineage>
</organism>
<sequence>MSCPPASSHSSANHDHSNIAGTTAEHAASDCEGTDNPHSLRQRKKQSMRDHILRIKHGMQDAEARQRRARTIATVGKAVLGVTVAALVVAAFYLRSLWS</sequence>
<gene>
    <name evidence="3" type="ORF">BASA50_004588</name>
</gene>
<keyword evidence="2" id="KW-0472">Membrane</keyword>
<evidence type="ECO:0000256" key="2">
    <source>
        <dbReference type="SAM" id="Phobius"/>
    </source>
</evidence>
<name>A0ABQ8FGD1_9FUNG</name>
<accession>A0ABQ8FGD1</accession>
<keyword evidence="2" id="KW-0812">Transmembrane</keyword>
<proteinExistence type="predicted"/>
<feature type="compositionally biased region" description="Low complexity" evidence="1">
    <location>
        <begin position="1"/>
        <end position="11"/>
    </location>
</feature>
<feature type="transmembrane region" description="Helical" evidence="2">
    <location>
        <begin position="75"/>
        <end position="94"/>
    </location>
</feature>
<evidence type="ECO:0000313" key="3">
    <source>
        <dbReference type="EMBL" id="KAH6597236.1"/>
    </source>
</evidence>
<reference evidence="3 4" key="1">
    <citation type="submission" date="2021-02" db="EMBL/GenBank/DDBJ databases">
        <title>Variation within the Batrachochytrium salamandrivorans European outbreak.</title>
        <authorList>
            <person name="Kelly M."/>
            <person name="Pasmans F."/>
            <person name="Shea T.P."/>
            <person name="Munoz J.F."/>
            <person name="Carranza S."/>
            <person name="Cuomo C.A."/>
            <person name="Martel A."/>
        </authorList>
    </citation>
    <scope>NUCLEOTIDE SEQUENCE [LARGE SCALE GENOMIC DNA]</scope>
    <source>
        <strain evidence="3 4">AMFP18/2</strain>
    </source>
</reference>
<dbReference type="EMBL" id="JAFCIX010000152">
    <property type="protein sequence ID" value="KAH6597236.1"/>
    <property type="molecule type" value="Genomic_DNA"/>
</dbReference>
<dbReference type="Proteomes" id="UP001648503">
    <property type="component" value="Unassembled WGS sequence"/>
</dbReference>